<dbReference type="SUPFAM" id="SSF69618">
    <property type="entry name" value="HemD-like"/>
    <property type="match status" value="1"/>
</dbReference>
<dbReference type="AlphaFoldDB" id="A0A381VU20"/>
<protein>
    <recommendedName>
        <fullName evidence="2">Tetrapyrrole biosynthesis uroporphyrinogen III synthase domain-containing protein</fullName>
    </recommendedName>
</protein>
<evidence type="ECO:0000313" key="1">
    <source>
        <dbReference type="EMBL" id="SVA43561.1"/>
    </source>
</evidence>
<dbReference type="GO" id="GO:0004852">
    <property type="term" value="F:uroporphyrinogen-III synthase activity"/>
    <property type="evidence" value="ECO:0007669"/>
    <property type="project" value="InterPro"/>
</dbReference>
<organism evidence="1">
    <name type="scientific">marine metagenome</name>
    <dbReference type="NCBI Taxonomy" id="408172"/>
    <lineage>
        <taxon>unclassified sequences</taxon>
        <taxon>metagenomes</taxon>
        <taxon>ecological metagenomes</taxon>
    </lineage>
</organism>
<gene>
    <name evidence="1" type="ORF">METZ01_LOCUS96415</name>
</gene>
<accession>A0A381VU20</accession>
<proteinExistence type="predicted"/>
<dbReference type="InterPro" id="IPR036108">
    <property type="entry name" value="4pyrrol_syn_uPrphyn_synt_sf"/>
</dbReference>
<dbReference type="GO" id="GO:0033014">
    <property type="term" value="P:tetrapyrrole biosynthetic process"/>
    <property type="evidence" value="ECO:0007669"/>
    <property type="project" value="InterPro"/>
</dbReference>
<dbReference type="EMBL" id="UINC01009728">
    <property type="protein sequence ID" value="SVA43561.1"/>
    <property type="molecule type" value="Genomic_DNA"/>
</dbReference>
<evidence type="ECO:0008006" key="2">
    <source>
        <dbReference type="Google" id="ProtNLM"/>
    </source>
</evidence>
<sequence length="190" mass="22490">MSIMEIYTQVNKPDWVHQKDIWLPCLRSASVDHKEAPKQSLLITHIKAIEHYKYSLEPLFNEKVYCVGSKTYDKLNEMGFKSVEWRPRAEEIRIVSRNLGEITWLRGNKWARDFSHYQNVTTIQTYKTEPHKTNIKKVLKMSPDVLHVYSNQVLKEFEIRSWPTTHLNYVQSADPDRGLWKSLKIFDPNA</sequence>
<reference evidence="1" key="1">
    <citation type="submission" date="2018-05" db="EMBL/GenBank/DDBJ databases">
        <authorList>
            <person name="Lanie J.A."/>
            <person name="Ng W.-L."/>
            <person name="Kazmierczak K.M."/>
            <person name="Andrzejewski T.M."/>
            <person name="Davidsen T.M."/>
            <person name="Wayne K.J."/>
            <person name="Tettelin H."/>
            <person name="Glass J.I."/>
            <person name="Rusch D."/>
            <person name="Podicherti R."/>
            <person name="Tsui H.-C.T."/>
            <person name="Winkler M.E."/>
        </authorList>
    </citation>
    <scope>NUCLEOTIDE SEQUENCE</scope>
</reference>
<name>A0A381VU20_9ZZZZ</name>